<reference evidence="2" key="1">
    <citation type="submission" date="2014-12" db="EMBL/GenBank/DDBJ databases">
        <title>Insight into the proteome of Arion vulgaris.</title>
        <authorList>
            <person name="Aradska J."/>
            <person name="Bulat T."/>
            <person name="Smidak R."/>
            <person name="Sarate P."/>
            <person name="Gangsoo J."/>
            <person name="Sialana F."/>
            <person name="Bilban M."/>
            <person name="Lubec G."/>
        </authorList>
    </citation>
    <scope>NUCLEOTIDE SEQUENCE</scope>
    <source>
        <tissue evidence="2">Skin</tissue>
    </source>
</reference>
<feature type="region of interest" description="Disordered" evidence="1">
    <location>
        <begin position="1"/>
        <end position="48"/>
    </location>
</feature>
<accession>A0A0B7C138</accession>
<organism evidence="2">
    <name type="scientific">Arion vulgaris</name>
    <dbReference type="NCBI Taxonomy" id="1028688"/>
    <lineage>
        <taxon>Eukaryota</taxon>
        <taxon>Metazoa</taxon>
        <taxon>Spiralia</taxon>
        <taxon>Lophotrochozoa</taxon>
        <taxon>Mollusca</taxon>
        <taxon>Gastropoda</taxon>
        <taxon>Heterobranchia</taxon>
        <taxon>Euthyneura</taxon>
        <taxon>Panpulmonata</taxon>
        <taxon>Eupulmonata</taxon>
        <taxon>Stylommatophora</taxon>
        <taxon>Helicina</taxon>
        <taxon>Arionoidea</taxon>
        <taxon>Arionidae</taxon>
        <taxon>Arion</taxon>
    </lineage>
</organism>
<proteinExistence type="predicted"/>
<name>A0A0B7C138_9EUPU</name>
<feature type="non-terminal residue" evidence="2">
    <location>
        <position position="77"/>
    </location>
</feature>
<protein>
    <submittedName>
        <fullName evidence="2">Uncharacterized protein</fullName>
    </submittedName>
</protein>
<feature type="non-terminal residue" evidence="2">
    <location>
        <position position="1"/>
    </location>
</feature>
<evidence type="ECO:0000313" key="2">
    <source>
        <dbReference type="EMBL" id="CEK99179.1"/>
    </source>
</evidence>
<dbReference type="AlphaFoldDB" id="A0A0B7C138"/>
<evidence type="ECO:0000256" key="1">
    <source>
        <dbReference type="SAM" id="MobiDB-lite"/>
    </source>
</evidence>
<dbReference type="EMBL" id="HACG01052308">
    <property type="protein sequence ID" value="CEK99179.1"/>
    <property type="molecule type" value="Transcribed_RNA"/>
</dbReference>
<gene>
    <name evidence="2" type="primary">ORF220620</name>
</gene>
<feature type="compositionally biased region" description="Polar residues" evidence="1">
    <location>
        <begin position="24"/>
        <end position="39"/>
    </location>
</feature>
<sequence>NNLAYKKPGLEQRGLKGRGPGLESDTNSNNSYKTGQLNQRDGPRKFDTEKDEINNLRWKLKNLQTEYTSLSNKAQEN</sequence>